<dbReference type="SMART" id="SM00408">
    <property type="entry name" value="IGc2"/>
    <property type="match status" value="3"/>
</dbReference>
<dbReference type="OrthoDB" id="10012075at2759"/>
<feature type="chain" id="PRO_5029817402" description="Ig-like domain-containing protein" evidence="10">
    <location>
        <begin position="24"/>
        <end position="422"/>
    </location>
</feature>
<dbReference type="OMA" id="WLISINI"/>
<dbReference type="KEGG" id="vde:111251474"/>
<keyword evidence="6" id="KW-1015">Disulfide bond</keyword>
<dbReference type="PANTHER" id="PTHR12231:SF253">
    <property type="entry name" value="DPR-INTERACTING PROTEIN ETA, ISOFORM B-RELATED"/>
    <property type="match status" value="1"/>
</dbReference>
<dbReference type="PANTHER" id="PTHR12231">
    <property type="entry name" value="CTX-RELATED TYPE I TRANSMEMBRANE PROTEIN"/>
    <property type="match status" value="1"/>
</dbReference>
<dbReference type="FunFam" id="2.60.40.10:FF:000328">
    <property type="entry name" value="CLUMA_CG000981, isoform A"/>
    <property type="match status" value="1"/>
</dbReference>
<dbReference type="InterPro" id="IPR051170">
    <property type="entry name" value="Neural/epithelial_adhesion"/>
</dbReference>
<proteinExistence type="predicted"/>
<feature type="domain" description="Ig-like" evidence="11">
    <location>
        <begin position="143"/>
        <end position="227"/>
    </location>
</feature>
<evidence type="ECO:0000256" key="4">
    <source>
        <dbReference type="ARBA" id="ARBA00022737"/>
    </source>
</evidence>
<keyword evidence="13" id="KW-1185">Reference proteome</keyword>
<evidence type="ECO:0000256" key="7">
    <source>
        <dbReference type="ARBA" id="ARBA00023180"/>
    </source>
</evidence>
<evidence type="ECO:0000256" key="3">
    <source>
        <dbReference type="ARBA" id="ARBA00022729"/>
    </source>
</evidence>
<dbReference type="Proteomes" id="UP000594260">
    <property type="component" value="Unplaced"/>
</dbReference>
<sequence length="422" mass="47088">MDRPTVNLIVLLVFAVVQSACQGDSQITNSAASGINTPMEPDFAEPIQNQTVSTGRKVILSCVVDNLSSYRVAWLYVEKYTLLTLSKTVITHNNRFKVTHNGHRTWNLVISDVQEKDKGAYMCQINTSPMKYQVGYLDVVVPPSIKEEETSSDTDVKEGSDVSLFCAAKGIPEPTLQWRREDDQEMQLDQFKTNAVKGPWLNISKVSRLHMAAYLCIASNNVPPSVSKRIKLDVQFAPMVWITDQLLGQSVGSSVRLACNLECHPRGLAYWTRNGEIISNGSAGGRFLDEIHPLGPYKHIMYLEIRNILPEDFGEYHCVAKNPLGETEGTIKVYEVPAVQTTTTRRPAPPRETSRPKNNAKSKTTPKERTRKPTPGVFDPDTITNDLFPPNDRVLSSYNSVANPICRSNNIFILAVVGYFLL</sequence>
<dbReference type="InParanoid" id="A0A7M7KBM8"/>
<feature type="region of interest" description="Disordered" evidence="9">
    <location>
        <begin position="338"/>
        <end position="385"/>
    </location>
</feature>
<keyword evidence="8" id="KW-0393">Immunoglobulin domain</keyword>
<feature type="signal peptide" evidence="10">
    <location>
        <begin position="1"/>
        <end position="23"/>
    </location>
</feature>
<dbReference type="InterPro" id="IPR007110">
    <property type="entry name" value="Ig-like_dom"/>
</dbReference>
<dbReference type="GO" id="GO:0005886">
    <property type="term" value="C:plasma membrane"/>
    <property type="evidence" value="ECO:0007669"/>
    <property type="project" value="UniProtKB-SubCell"/>
</dbReference>
<dbReference type="InterPro" id="IPR003599">
    <property type="entry name" value="Ig_sub"/>
</dbReference>
<evidence type="ECO:0000256" key="6">
    <source>
        <dbReference type="ARBA" id="ARBA00023157"/>
    </source>
</evidence>
<dbReference type="Pfam" id="PF13927">
    <property type="entry name" value="Ig_3"/>
    <property type="match status" value="1"/>
</dbReference>
<dbReference type="AlphaFoldDB" id="A0A7M7KBM8"/>
<dbReference type="Gene3D" id="2.60.40.10">
    <property type="entry name" value="Immunoglobulins"/>
    <property type="match status" value="3"/>
</dbReference>
<feature type="domain" description="Ig-like" evidence="11">
    <location>
        <begin position="41"/>
        <end position="133"/>
    </location>
</feature>
<dbReference type="RefSeq" id="XP_022663804.1">
    <property type="nucleotide sequence ID" value="XM_022808069.1"/>
</dbReference>
<dbReference type="SUPFAM" id="SSF48726">
    <property type="entry name" value="Immunoglobulin"/>
    <property type="match status" value="3"/>
</dbReference>
<dbReference type="EnsemblMetazoa" id="XM_022808069">
    <property type="protein sequence ID" value="XP_022663804"/>
    <property type="gene ID" value="LOC111251474"/>
</dbReference>
<accession>A0A7M7KBM8</accession>
<dbReference type="InterPro" id="IPR013783">
    <property type="entry name" value="Ig-like_fold"/>
</dbReference>
<evidence type="ECO:0000256" key="1">
    <source>
        <dbReference type="ARBA" id="ARBA00004236"/>
    </source>
</evidence>
<evidence type="ECO:0000256" key="5">
    <source>
        <dbReference type="ARBA" id="ARBA00023136"/>
    </source>
</evidence>
<keyword evidence="7" id="KW-0325">Glycoprotein</keyword>
<reference evidence="12" key="1">
    <citation type="submission" date="2021-01" db="UniProtKB">
        <authorList>
            <consortium name="EnsemblMetazoa"/>
        </authorList>
    </citation>
    <scope>IDENTIFICATION</scope>
</reference>
<keyword evidence="3 10" id="KW-0732">Signal</keyword>
<dbReference type="InterPro" id="IPR036179">
    <property type="entry name" value="Ig-like_dom_sf"/>
</dbReference>
<dbReference type="GO" id="GO:0043005">
    <property type="term" value="C:neuron projection"/>
    <property type="evidence" value="ECO:0007669"/>
    <property type="project" value="TreeGrafter"/>
</dbReference>
<name>A0A7M7KBM8_VARDE</name>
<dbReference type="InterPro" id="IPR003598">
    <property type="entry name" value="Ig_sub2"/>
</dbReference>
<evidence type="ECO:0000256" key="9">
    <source>
        <dbReference type="SAM" id="MobiDB-lite"/>
    </source>
</evidence>
<keyword evidence="5" id="KW-0472">Membrane</keyword>
<dbReference type="InterPro" id="IPR013098">
    <property type="entry name" value="Ig_I-set"/>
</dbReference>
<keyword evidence="4" id="KW-0677">Repeat</keyword>
<evidence type="ECO:0000256" key="8">
    <source>
        <dbReference type="ARBA" id="ARBA00023319"/>
    </source>
</evidence>
<protein>
    <recommendedName>
        <fullName evidence="11">Ig-like domain-containing protein</fullName>
    </recommendedName>
</protein>
<evidence type="ECO:0000259" key="11">
    <source>
        <dbReference type="PROSITE" id="PS50835"/>
    </source>
</evidence>
<organism evidence="12 13">
    <name type="scientific">Varroa destructor</name>
    <name type="common">Honeybee mite</name>
    <dbReference type="NCBI Taxonomy" id="109461"/>
    <lineage>
        <taxon>Eukaryota</taxon>
        <taxon>Metazoa</taxon>
        <taxon>Ecdysozoa</taxon>
        <taxon>Arthropoda</taxon>
        <taxon>Chelicerata</taxon>
        <taxon>Arachnida</taxon>
        <taxon>Acari</taxon>
        <taxon>Parasitiformes</taxon>
        <taxon>Mesostigmata</taxon>
        <taxon>Gamasina</taxon>
        <taxon>Dermanyssoidea</taxon>
        <taxon>Varroidae</taxon>
        <taxon>Varroa</taxon>
    </lineage>
</organism>
<comment type="subcellular location">
    <subcellularLocation>
        <location evidence="1">Cell membrane</location>
    </subcellularLocation>
</comment>
<evidence type="ECO:0000256" key="2">
    <source>
        <dbReference type="ARBA" id="ARBA00022475"/>
    </source>
</evidence>
<dbReference type="Pfam" id="PF07679">
    <property type="entry name" value="I-set"/>
    <property type="match status" value="2"/>
</dbReference>
<keyword evidence="2" id="KW-1003">Cell membrane</keyword>
<dbReference type="PROSITE" id="PS50835">
    <property type="entry name" value="IG_LIKE"/>
    <property type="match status" value="3"/>
</dbReference>
<evidence type="ECO:0000313" key="13">
    <source>
        <dbReference type="Proteomes" id="UP000594260"/>
    </source>
</evidence>
<dbReference type="SMART" id="SM00409">
    <property type="entry name" value="IG"/>
    <property type="match status" value="3"/>
</dbReference>
<dbReference type="FunCoup" id="A0A7M7KBM8">
    <property type="interactions" value="244"/>
</dbReference>
<dbReference type="GeneID" id="111251474"/>
<feature type="domain" description="Ig-like" evidence="11">
    <location>
        <begin position="238"/>
        <end position="332"/>
    </location>
</feature>
<evidence type="ECO:0000256" key="10">
    <source>
        <dbReference type="SAM" id="SignalP"/>
    </source>
</evidence>
<evidence type="ECO:0000313" key="12">
    <source>
        <dbReference type="EnsemblMetazoa" id="XP_022663804"/>
    </source>
</evidence>